<keyword evidence="1" id="KW-0560">Oxidoreductase</keyword>
<evidence type="ECO:0000256" key="2">
    <source>
        <dbReference type="ARBA" id="ARBA00023027"/>
    </source>
</evidence>
<protein>
    <submittedName>
        <fullName evidence="4">D-2-hydroxyacid dehydrogenase</fullName>
    </submittedName>
</protein>
<evidence type="ECO:0000259" key="3">
    <source>
        <dbReference type="Pfam" id="PF02826"/>
    </source>
</evidence>
<accession>A0A3A5KWZ5</accession>
<dbReference type="GO" id="GO:0051287">
    <property type="term" value="F:NAD binding"/>
    <property type="evidence" value="ECO:0007669"/>
    <property type="project" value="InterPro"/>
</dbReference>
<feature type="domain" description="D-isomer specific 2-hydroxyacid dehydrogenase NAD-binding" evidence="3">
    <location>
        <begin position="113"/>
        <end position="286"/>
    </location>
</feature>
<dbReference type="Gene3D" id="3.40.50.720">
    <property type="entry name" value="NAD(P)-binding Rossmann-like Domain"/>
    <property type="match status" value="2"/>
</dbReference>
<evidence type="ECO:0000256" key="1">
    <source>
        <dbReference type="ARBA" id="ARBA00023002"/>
    </source>
</evidence>
<evidence type="ECO:0000313" key="5">
    <source>
        <dbReference type="Proteomes" id="UP000272706"/>
    </source>
</evidence>
<dbReference type="SUPFAM" id="SSF51735">
    <property type="entry name" value="NAD(P)-binding Rossmann-fold domains"/>
    <property type="match status" value="1"/>
</dbReference>
<dbReference type="RefSeq" id="WP_120013128.1">
    <property type="nucleotide sequence ID" value="NZ_QZWZ01000003.1"/>
</dbReference>
<dbReference type="Proteomes" id="UP000272706">
    <property type="component" value="Unassembled WGS sequence"/>
</dbReference>
<dbReference type="CDD" id="cd05300">
    <property type="entry name" value="2-Hacid_dh_1"/>
    <property type="match status" value="1"/>
</dbReference>
<dbReference type="PANTHER" id="PTHR43333">
    <property type="entry name" value="2-HACID_DH_C DOMAIN-CONTAINING PROTEIN"/>
    <property type="match status" value="1"/>
</dbReference>
<reference evidence="4 5" key="1">
    <citation type="submission" date="2018-09" db="EMBL/GenBank/DDBJ databases">
        <title>Mesorhizobium carmichaelinearum sp. nov. isolated from Carmichaelinea spp. root nodules in New Zealand.</title>
        <authorList>
            <person name="De Meyer S.E."/>
        </authorList>
    </citation>
    <scope>NUCLEOTIDE SEQUENCE [LARGE SCALE GENOMIC DNA]</scope>
    <source>
        <strain evidence="4 5">ICMP19557</strain>
    </source>
</reference>
<dbReference type="OrthoDB" id="9793626at2"/>
<sequence>MSPRPSVILHTDRPEAALAVLKETHPDLAVHACDSYAALPQMIERVAAEVVYSVRFDGTPRYPRQALSESPTVKWVSVGGSGTDHLGPWDPKRLTVTNSAGVAAGMLAEYALGAMLSFSLDLRGFERRQQARLWGGGGRVEPIEGKTALIIGLGKTGTAVAGRAQAMGLHTLGIRARPKPMPCLDEVHGPDALLALTGRADFIVCCVPLLPSTRGLLGKAAFAAMKPSAVLIDISRGGVVEEVALLEALDGKTIKGAALDVFATEPLPADHPLWGYDNVAVTPHCAAIYDGWDVKSVRMFADNLTRYRSGAPLENVVNPERGY</sequence>
<dbReference type="InterPro" id="IPR036291">
    <property type="entry name" value="NAD(P)-bd_dom_sf"/>
</dbReference>
<dbReference type="EMBL" id="QZWZ01000003">
    <property type="protein sequence ID" value="RJT41267.1"/>
    <property type="molecule type" value="Genomic_DNA"/>
</dbReference>
<dbReference type="InterPro" id="IPR006140">
    <property type="entry name" value="D-isomer_DH_NAD-bd"/>
</dbReference>
<dbReference type="Pfam" id="PF02826">
    <property type="entry name" value="2-Hacid_dh_C"/>
    <property type="match status" value="1"/>
</dbReference>
<organism evidence="4 5">
    <name type="scientific">Mesorhizobium waimense</name>
    <dbReference type="NCBI Taxonomy" id="1300307"/>
    <lineage>
        <taxon>Bacteria</taxon>
        <taxon>Pseudomonadati</taxon>
        <taxon>Pseudomonadota</taxon>
        <taxon>Alphaproteobacteria</taxon>
        <taxon>Hyphomicrobiales</taxon>
        <taxon>Phyllobacteriaceae</taxon>
        <taxon>Mesorhizobium</taxon>
    </lineage>
</organism>
<keyword evidence="2" id="KW-0520">NAD</keyword>
<gene>
    <name evidence="4" type="ORF">D3227_05530</name>
</gene>
<keyword evidence="5" id="KW-1185">Reference proteome</keyword>
<name>A0A3A5KWZ5_9HYPH</name>
<comment type="caution">
    <text evidence="4">The sequence shown here is derived from an EMBL/GenBank/DDBJ whole genome shotgun (WGS) entry which is preliminary data.</text>
</comment>
<dbReference type="PANTHER" id="PTHR43333:SF1">
    <property type="entry name" value="D-ISOMER SPECIFIC 2-HYDROXYACID DEHYDROGENASE NAD-BINDING DOMAIN-CONTAINING PROTEIN"/>
    <property type="match status" value="1"/>
</dbReference>
<dbReference type="AlphaFoldDB" id="A0A3A5KWZ5"/>
<dbReference type="GO" id="GO:0016491">
    <property type="term" value="F:oxidoreductase activity"/>
    <property type="evidence" value="ECO:0007669"/>
    <property type="project" value="UniProtKB-KW"/>
</dbReference>
<evidence type="ECO:0000313" key="4">
    <source>
        <dbReference type="EMBL" id="RJT41267.1"/>
    </source>
</evidence>
<proteinExistence type="predicted"/>
<dbReference type="SUPFAM" id="SSF52283">
    <property type="entry name" value="Formate/glycerate dehydrogenase catalytic domain-like"/>
    <property type="match status" value="1"/>
</dbReference>